<name>T1FT74_HELRO</name>
<reference evidence="2 4" key="2">
    <citation type="journal article" date="2013" name="Nature">
        <title>Insights into bilaterian evolution from three spiralian genomes.</title>
        <authorList>
            <person name="Simakov O."/>
            <person name="Marletaz F."/>
            <person name="Cho S.J."/>
            <person name="Edsinger-Gonzales E."/>
            <person name="Havlak P."/>
            <person name="Hellsten U."/>
            <person name="Kuo D.H."/>
            <person name="Larsson T."/>
            <person name="Lv J."/>
            <person name="Arendt D."/>
            <person name="Savage R."/>
            <person name="Osoegawa K."/>
            <person name="de Jong P."/>
            <person name="Grimwood J."/>
            <person name="Chapman J.A."/>
            <person name="Shapiro H."/>
            <person name="Aerts A."/>
            <person name="Otillar R.P."/>
            <person name="Terry A.Y."/>
            <person name="Boore J.L."/>
            <person name="Grigoriev I.V."/>
            <person name="Lindberg D.R."/>
            <person name="Seaver E.C."/>
            <person name="Weisblat D.A."/>
            <person name="Putnam N.H."/>
            <person name="Rokhsar D.S."/>
        </authorList>
    </citation>
    <scope>NUCLEOTIDE SEQUENCE</scope>
</reference>
<dbReference type="KEGG" id="hro:HELRODRAFT_191686"/>
<protein>
    <submittedName>
        <fullName evidence="2 3">Uncharacterized protein</fullName>
    </submittedName>
</protein>
<dbReference type="AlphaFoldDB" id="T1FT74"/>
<dbReference type="EnsemblMetazoa" id="HelroT191686">
    <property type="protein sequence ID" value="HelroP191686"/>
    <property type="gene ID" value="HelroG191686"/>
</dbReference>
<dbReference type="GeneID" id="20212021"/>
<feature type="compositionally biased region" description="Basic and acidic residues" evidence="1">
    <location>
        <begin position="112"/>
        <end position="122"/>
    </location>
</feature>
<evidence type="ECO:0000313" key="2">
    <source>
        <dbReference type="EMBL" id="ESO04678.1"/>
    </source>
</evidence>
<dbReference type="HOGENOM" id="CLU_734206_0_0_1"/>
<feature type="compositionally biased region" description="Low complexity" evidence="1">
    <location>
        <begin position="94"/>
        <end position="103"/>
    </location>
</feature>
<dbReference type="Proteomes" id="UP000015101">
    <property type="component" value="Unassembled WGS sequence"/>
</dbReference>
<evidence type="ECO:0000313" key="4">
    <source>
        <dbReference type="Proteomes" id="UP000015101"/>
    </source>
</evidence>
<feature type="region of interest" description="Disordered" evidence="1">
    <location>
        <begin position="81"/>
        <end position="122"/>
    </location>
</feature>
<gene>
    <name evidence="3" type="primary">20212021</name>
    <name evidence="2" type="ORF">HELRODRAFT_191686</name>
</gene>
<keyword evidence="4" id="KW-1185">Reference proteome</keyword>
<dbReference type="InParanoid" id="T1FT74"/>
<reference evidence="4" key="1">
    <citation type="submission" date="2012-12" db="EMBL/GenBank/DDBJ databases">
        <authorList>
            <person name="Hellsten U."/>
            <person name="Grimwood J."/>
            <person name="Chapman J.A."/>
            <person name="Shapiro H."/>
            <person name="Aerts A."/>
            <person name="Otillar R.P."/>
            <person name="Terry A.Y."/>
            <person name="Boore J.L."/>
            <person name="Simakov O."/>
            <person name="Marletaz F."/>
            <person name="Cho S.-J."/>
            <person name="Edsinger-Gonzales E."/>
            <person name="Havlak P."/>
            <person name="Kuo D.-H."/>
            <person name="Larsson T."/>
            <person name="Lv J."/>
            <person name="Arendt D."/>
            <person name="Savage R."/>
            <person name="Osoegawa K."/>
            <person name="de Jong P."/>
            <person name="Lindberg D.R."/>
            <person name="Seaver E.C."/>
            <person name="Weisblat D.A."/>
            <person name="Putnam N.H."/>
            <person name="Grigoriev I.V."/>
            <person name="Rokhsar D.S."/>
        </authorList>
    </citation>
    <scope>NUCLEOTIDE SEQUENCE</scope>
</reference>
<dbReference type="RefSeq" id="XP_009017257.1">
    <property type="nucleotide sequence ID" value="XM_009019009.1"/>
</dbReference>
<organism evidence="3 4">
    <name type="scientific">Helobdella robusta</name>
    <name type="common">Californian leech</name>
    <dbReference type="NCBI Taxonomy" id="6412"/>
    <lineage>
        <taxon>Eukaryota</taxon>
        <taxon>Metazoa</taxon>
        <taxon>Spiralia</taxon>
        <taxon>Lophotrochozoa</taxon>
        <taxon>Annelida</taxon>
        <taxon>Clitellata</taxon>
        <taxon>Hirudinea</taxon>
        <taxon>Rhynchobdellida</taxon>
        <taxon>Glossiphoniidae</taxon>
        <taxon>Helobdella</taxon>
    </lineage>
</organism>
<sequence length="377" mass="45896">MWSLEEDVLKKRNELNKQQHVQMFEVLRKQAQARHAQEVDEVLKRQEMMKMKMKRDGEEREREFLKDLKVEKRRRMLEFQENLKLKNTQDVKNPSSSPSSSSSETFGGHALSTERESIKKFERMERQDVEKKFQEHREMLMRRKEEFHGRCEDVIQELSANMMEREIRLEEDLNVKLTLEEERSRRERNFWRESVKKREEKLEEEFEKQLNRQHQFYFNVNKNNQDYNQRFFQHLSTDNRNVKSSKYNFYNNVGRLDDDGDIRLELDGRNTRQPQQQQHYFYTHPPQQQQQHHRQQPQPLVELEDFNDTNNLETNYLQQKERHNGSAHLYRSTPDFVTLWLNNDVTEDVNNNNGDDDDDDIGDFNFDEYANECSTVF</sequence>
<reference evidence="3" key="3">
    <citation type="submission" date="2015-06" db="UniProtKB">
        <authorList>
            <consortium name="EnsemblMetazoa"/>
        </authorList>
    </citation>
    <scope>IDENTIFICATION</scope>
</reference>
<proteinExistence type="predicted"/>
<accession>T1FT74</accession>
<evidence type="ECO:0000256" key="1">
    <source>
        <dbReference type="SAM" id="MobiDB-lite"/>
    </source>
</evidence>
<dbReference type="EMBL" id="AMQM01004161">
    <property type="status" value="NOT_ANNOTATED_CDS"/>
    <property type="molecule type" value="Genomic_DNA"/>
</dbReference>
<dbReference type="CTD" id="20212021"/>
<evidence type="ECO:0000313" key="3">
    <source>
        <dbReference type="EnsemblMetazoa" id="HelroP191686"/>
    </source>
</evidence>
<dbReference type="EMBL" id="KB096457">
    <property type="protein sequence ID" value="ESO04678.1"/>
    <property type="molecule type" value="Genomic_DNA"/>
</dbReference>